<dbReference type="PROSITE" id="PS50111">
    <property type="entry name" value="CHEMOTAXIS_TRANSDUC_2"/>
    <property type="match status" value="1"/>
</dbReference>
<dbReference type="AlphaFoldDB" id="A0A139BVV5"/>
<keyword evidence="5" id="KW-0175">Coiled coil</keyword>
<feature type="coiled-coil region" evidence="5">
    <location>
        <begin position="472"/>
        <end position="510"/>
    </location>
</feature>
<evidence type="ECO:0000256" key="4">
    <source>
        <dbReference type="PROSITE-ProRule" id="PRU00284"/>
    </source>
</evidence>
<dbReference type="GO" id="GO:0004888">
    <property type="term" value="F:transmembrane signaling receptor activity"/>
    <property type="evidence" value="ECO:0007669"/>
    <property type="project" value="InterPro"/>
</dbReference>
<reference evidence="8 9" key="2">
    <citation type="submission" date="2016-03" db="EMBL/GenBank/DDBJ databases">
        <title>New uncultured bacterium of the family Gallionellaceae from acid mine drainage: description and reconstruction of genome based on metagenomic analysis of microbial community.</title>
        <authorList>
            <person name="Kadnikov V."/>
            <person name="Ivasenko D."/>
            <person name="Beletsky A."/>
            <person name="Mardanov A."/>
            <person name="Danilova E."/>
            <person name="Pimenov N."/>
            <person name="Karnachuk O."/>
            <person name="Ravin N."/>
        </authorList>
    </citation>
    <scope>NUCLEOTIDE SEQUENCE [LARGE SCALE GENOMIC DNA]</scope>
    <source>
        <strain evidence="8">ShG14-8</strain>
    </source>
</reference>
<feature type="transmembrane region" description="Helical" evidence="6">
    <location>
        <begin position="190"/>
        <end position="210"/>
    </location>
</feature>
<keyword evidence="6" id="KW-1133">Transmembrane helix</keyword>
<name>A0A139BVV5_9PROT</name>
<comment type="subcellular location">
    <subcellularLocation>
        <location evidence="1">Membrane</location>
    </subcellularLocation>
</comment>
<comment type="caution">
    <text evidence="8">The sequence shown here is derived from an EMBL/GenBank/DDBJ whole genome shotgun (WGS) entry which is preliminary data.</text>
</comment>
<comment type="similarity">
    <text evidence="3">Belongs to the methyl-accepting chemotaxis (MCP) protein family.</text>
</comment>
<dbReference type="InterPro" id="IPR051310">
    <property type="entry name" value="MCP_chemotaxis"/>
</dbReference>
<evidence type="ECO:0000259" key="7">
    <source>
        <dbReference type="PROSITE" id="PS50111"/>
    </source>
</evidence>
<feature type="transmembrane region" description="Helical" evidence="6">
    <location>
        <begin position="12"/>
        <end position="31"/>
    </location>
</feature>
<dbReference type="InterPro" id="IPR047347">
    <property type="entry name" value="YvaQ-like_sensor"/>
</dbReference>
<dbReference type="CDD" id="cd11386">
    <property type="entry name" value="MCP_signal"/>
    <property type="match status" value="1"/>
</dbReference>
<evidence type="ECO:0000256" key="1">
    <source>
        <dbReference type="ARBA" id="ARBA00004370"/>
    </source>
</evidence>
<sequence>MSLGNLKVGVRLGLGFGVVLVLMVMLAGLGLSLMAKIQDKMDGVTQDNMVKIARLYAMRGDLNTISIAVRNIALILEEEGVEAQAALITKARAEYDENARLLNSMIKNESEMAQLAKIAEARNQTQPQIDKAIRLGRDSKKFEATQVLIYEVQPNQDKWLAELSEMISSQEQDTAKSVESAHTAYFTARVMVISLAAIALLLGAFISWLITRSVVVQLGGEPAYVAEVVKRVADGDLAVEVSTRGSDNSSMLFAVKDMINKLTGIVGKVRNTTDSISTAAQEIAAGNSDLSQRTEEQASSLEETASSMEELTSTVKQNAENAKQAKQLAVNASDIAAKGGQMVDDVVRTMALISASSGKIADIIGVIEGIAFQTNILALNAAVEAARAGEQGRGFAVVASEVRNLAQRSAAAAKEIKVLIDTSMDKIYAGSKQVDQAGATMHEVVDAVKRVTDIMAEISAASSEQSAGIEEVNQAIVQMDDMTQQNAALVEQAAAAAEAMQGQAEALKQAVDVFKLQAGGEEFRMAVANPVKPAVIAIPRAARLAALTQQGKGRRVAEIKDGKDDRDGEWREF</sequence>
<dbReference type="PANTHER" id="PTHR43531:SF14">
    <property type="entry name" value="METHYL-ACCEPTING CHEMOTAXIS PROTEIN I-RELATED"/>
    <property type="match status" value="1"/>
</dbReference>
<dbReference type="Gene3D" id="1.10.287.950">
    <property type="entry name" value="Methyl-accepting chemotaxis protein"/>
    <property type="match status" value="1"/>
</dbReference>
<dbReference type="CDD" id="cd19411">
    <property type="entry name" value="MCP2201-like_sensor"/>
    <property type="match status" value="1"/>
</dbReference>
<evidence type="ECO:0000256" key="6">
    <source>
        <dbReference type="SAM" id="Phobius"/>
    </source>
</evidence>
<gene>
    <name evidence="8" type="ORF">AWT59_0776</name>
</gene>
<dbReference type="GO" id="GO:0005886">
    <property type="term" value="C:plasma membrane"/>
    <property type="evidence" value="ECO:0007669"/>
    <property type="project" value="TreeGrafter"/>
</dbReference>
<keyword evidence="2" id="KW-0488">Methylation</keyword>
<feature type="coiled-coil region" evidence="5">
    <location>
        <begin position="291"/>
        <end position="328"/>
    </location>
</feature>
<dbReference type="InterPro" id="IPR004090">
    <property type="entry name" value="Chemotax_Me-accpt_rcpt"/>
</dbReference>
<dbReference type="FunFam" id="1.10.287.950:FF:000001">
    <property type="entry name" value="Methyl-accepting chemotaxis sensory transducer"/>
    <property type="match status" value="1"/>
</dbReference>
<dbReference type="Pfam" id="PF12729">
    <property type="entry name" value="4HB_MCP_1"/>
    <property type="match status" value="1"/>
</dbReference>
<keyword evidence="4" id="KW-0807">Transducer</keyword>
<keyword evidence="6" id="KW-0812">Transmembrane</keyword>
<keyword evidence="6" id="KW-0472">Membrane</keyword>
<evidence type="ECO:0000256" key="3">
    <source>
        <dbReference type="ARBA" id="ARBA00029447"/>
    </source>
</evidence>
<dbReference type="PATRIC" id="fig|1796491.3.peg.845"/>
<dbReference type="InterPro" id="IPR004089">
    <property type="entry name" value="MCPsignal_dom"/>
</dbReference>
<dbReference type="PANTHER" id="PTHR43531">
    <property type="entry name" value="PROTEIN ICFG"/>
    <property type="match status" value="1"/>
</dbReference>
<dbReference type="SUPFAM" id="SSF58104">
    <property type="entry name" value="Methyl-accepting chemotaxis protein (MCP) signaling domain"/>
    <property type="match status" value="1"/>
</dbReference>
<feature type="domain" description="Methyl-accepting transducer" evidence="7">
    <location>
        <begin position="272"/>
        <end position="501"/>
    </location>
</feature>
<proteinExistence type="inferred from homology"/>
<evidence type="ECO:0000256" key="5">
    <source>
        <dbReference type="SAM" id="Coils"/>
    </source>
</evidence>
<reference evidence="8 9" key="1">
    <citation type="submission" date="2016-02" db="EMBL/GenBank/DDBJ databases">
        <authorList>
            <person name="Wen L."/>
            <person name="He K."/>
            <person name="Yang H."/>
        </authorList>
    </citation>
    <scope>NUCLEOTIDE SEQUENCE [LARGE SCALE GENOMIC DNA]</scope>
    <source>
        <strain evidence="8">ShG14-8</strain>
    </source>
</reference>
<dbReference type="Pfam" id="PF00015">
    <property type="entry name" value="MCPsignal"/>
    <property type="match status" value="1"/>
</dbReference>
<evidence type="ECO:0000313" key="9">
    <source>
        <dbReference type="Proteomes" id="UP000070578"/>
    </source>
</evidence>
<evidence type="ECO:0000256" key="2">
    <source>
        <dbReference type="ARBA" id="ARBA00022481"/>
    </source>
</evidence>
<accession>A0A139BVV5</accession>
<dbReference type="GO" id="GO:0007165">
    <property type="term" value="P:signal transduction"/>
    <property type="evidence" value="ECO:0007669"/>
    <property type="project" value="UniProtKB-KW"/>
</dbReference>
<evidence type="ECO:0000313" key="8">
    <source>
        <dbReference type="EMBL" id="KXS33109.1"/>
    </source>
</evidence>
<protein>
    <submittedName>
        <fullName evidence="8">Chemotaxis sensory transducer</fullName>
    </submittedName>
</protein>
<dbReference type="InterPro" id="IPR024478">
    <property type="entry name" value="HlyB_4HB_MCP"/>
</dbReference>
<organism evidence="8 9">
    <name type="scientific">Candidatus Gallionella acididurans</name>
    <dbReference type="NCBI Taxonomy" id="1796491"/>
    <lineage>
        <taxon>Bacteria</taxon>
        <taxon>Pseudomonadati</taxon>
        <taxon>Pseudomonadota</taxon>
        <taxon>Betaproteobacteria</taxon>
        <taxon>Nitrosomonadales</taxon>
        <taxon>Gallionellaceae</taxon>
        <taxon>Gallionella</taxon>
    </lineage>
</organism>
<dbReference type="PRINTS" id="PR00260">
    <property type="entry name" value="CHEMTRNSDUCR"/>
</dbReference>
<dbReference type="Proteomes" id="UP000070578">
    <property type="component" value="Unassembled WGS sequence"/>
</dbReference>
<dbReference type="SMART" id="SM00283">
    <property type="entry name" value="MA"/>
    <property type="match status" value="1"/>
</dbReference>
<dbReference type="GO" id="GO:0006935">
    <property type="term" value="P:chemotaxis"/>
    <property type="evidence" value="ECO:0007669"/>
    <property type="project" value="InterPro"/>
</dbReference>
<dbReference type="EMBL" id="LSLI01000011">
    <property type="protein sequence ID" value="KXS33109.1"/>
    <property type="molecule type" value="Genomic_DNA"/>
</dbReference>